<sequence>MNSTVDASSDIDKSSLDKWRQGDYTVDIKQFLVVDSVEDGELVPFGLDVPGFVVISQTCDIVNFGPGKEHVVVCPLREVTESFLKEIQSGRTPVAAKLQHPPKANLVIDLNRMMTVPKSVLSTLKREVGFSDDAERNRFGEALARKHGRFAFPDDFNDEVLGAIRSKMQKWHDRDSDNGKALRSIASIRATAAPDWDAKVVEVGFRAILHPQDRRLVSNEKINDVLKSLFDGVLWPAKYNRASPLFIMQTLADLSAQDYVDSMPIDWDYLSSSSR</sequence>
<reference evidence="1" key="1">
    <citation type="submission" date="2016-04" db="EMBL/GenBank/DDBJ databases">
        <title>Fast-growing isolate from the root nodules of Vavilovia formosa.</title>
        <authorList>
            <person name="Kimeklis A."/>
            <person name="Safronova V."/>
            <person name="Belimov A."/>
            <person name="Andronov E."/>
        </authorList>
    </citation>
    <scope>NUCLEOTIDE SEQUENCE [LARGE SCALE GENOMIC DNA]</scope>
    <source>
        <strain evidence="1">Vaf-46</strain>
    </source>
</reference>
<dbReference type="AlphaFoldDB" id="A0A179BT13"/>
<gene>
    <name evidence="1" type="ORF">A4U53_19675</name>
</gene>
<protein>
    <submittedName>
        <fullName evidence="1">Uncharacterized protein</fullName>
    </submittedName>
</protein>
<comment type="caution">
    <text evidence="1">The sequence shown here is derived from an EMBL/GenBank/DDBJ whole genome shotgun (WGS) entry which is preliminary data.</text>
</comment>
<dbReference type="EMBL" id="LWBS01000154">
    <property type="protein sequence ID" value="OAP94827.1"/>
    <property type="molecule type" value="Genomic_DNA"/>
</dbReference>
<evidence type="ECO:0000313" key="1">
    <source>
        <dbReference type="EMBL" id="OAP94827.1"/>
    </source>
</evidence>
<accession>A0A179BT13</accession>
<organism evidence="1">
    <name type="scientific">Rhizobium leguminosarum</name>
    <dbReference type="NCBI Taxonomy" id="384"/>
    <lineage>
        <taxon>Bacteria</taxon>
        <taxon>Pseudomonadati</taxon>
        <taxon>Pseudomonadota</taxon>
        <taxon>Alphaproteobacteria</taxon>
        <taxon>Hyphomicrobiales</taxon>
        <taxon>Rhizobiaceae</taxon>
        <taxon>Rhizobium/Agrobacterium group</taxon>
        <taxon>Rhizobium</taxon>
    </lineage>
</organism>
<dbReference type="RefSeq" id="WP_064247242.1">
    <property type="nucleotide sequence ID" value="NZ_CAXURF020000001.1"/>
</dbReference>
<proteinExistence type="predicted"/>
<name>A0A179BT13_RHILE</name>